<organism evidence="8 9">
    <name type="scientific">Lutibacter oricola</name>
    <dbReference type="NCBI Taxonomy" id="762486"/>
    <lineage>
        <taxon>Bacteria</taxon>
        <taxon>Pseudomonadati</taxon>
        <taxon>Bacteroidota</taxon>
        <taxon>Flavobacteriia</taxon>
        <taxon>Flavobacteriales</taxon>
        <taxon>Flavobacteriaceae</taxon>
        <taxon>Lutibacter</taxon>
    </lineage>
</organism>
<feature type="chain" id="PRO_5011524443" evidence="5">
    <location>
        <begin position="23"/>
        <end position="559"/>
    </location>
</feature>
<keyword evidence="3" id="KW-0378">Hydrolase</keyword>
<accession>A0A1H3FH71</accession>
<dbReference type="InterPro" id="IPR032506">
    <property type="entry name" value="SGSH_C"/>
</dbReference>
<evidence type="ECO:0000256" key="1">
    <source>
        <dbReference type="ARBA" id="ARBA00008779"/>
    </source>
</evidence>
<comment type="similarity">
    <text evidence="1">Belongs to the sulfatase family.</text>
</comment>
<dbReference type="Pfam" id="PF00884">
    <property type="entry name" value="Sulfatase"/>
    <property type="match status" value="1"/>
</dbReference>
<protein>
    <submittedName>
        <fullName evidence="8">Arylsulfatase A</fullName>
    </submittedName>
</protein>
<evidence type="ECO:0000256" key="5">
    <source>
        <dbReference type="SAM" id="SignalP"/>
    </source>
</evidence>
<reference evidence="9" key="1">
    <citation type="submission" date="2016-10" db="EMBL/GenBank/DDBJ databases">
        <authorList>
            <person name="Varghese N."/>
            <person name="Submissions S."/>
        </authorList>
    </citation>
    <scope>NUCLEOTIDE SEQUENCE [LARGE SCALE GENOMIC DNA]</scope>
    <source>
        <strain evidence="9">DSM 24956</strain>
    </source>
</reference>
<evidence type="ECO:0000259" key="6">
    <source>
        <dbReference type="Pfam" id="PF00884"/>
    </source>
</evidence>
<dbReference type="RefSeq" id="WP_090125648.1">
    <property type="nucleotide sequence ID" value="NZ_FNNJ01000011.1"/>
</dbReference>
<dbReference type="InterPro" id="IPR017850">
    <property type="entry name" value="Alkaline_phosphatase_core_sf"/>
</dbReference>
<dbReference type="PANTHER" id="PTHR43108:SF6">
    <property type="entry name" value="N-SULPHOGLUCOSAMINE SULPHOHYDROLASE"/>
    <property type="match status" value="1"/>
</dbReference>
<feature type="domain" description="N-sulphoglucosamine sulphohydrolase C-terminal" evidence="7">
    <location>
        <begin position="495"/>
        <end position="536"/>
    </location>
</feature>
<evidence type="ECO:0000259" key="7">
    <source>
        <dbReference type="Pfam" id="PF16347"/>
    </source>
</evidence>
<proteinExistence type="inferred from homology"/>
<dbReference type="AlphaFoldDB" id="A0A1H3FH71"/>
<keyword evidence="2 5" id="KW-0732">Signal</keyword>
<dbReference type="PROSITE" id="PS51257">
    <property type="entry name" value="PROKAR_LIPOPROTEIN"/>
    <property type="match status" value="1"/>
</dbReference>
<evidence type="ECO:0000256" key="2">
    <source>
        <dbReference type="ARBA" id="ARBA00022729"/>
    </source>
</evidence>
<dbReference type="Pfam" id="PF16347">
    <property type="entry name" value="SGSH_C"/>
    <property type="match status" value="1"/>
</dbReference>
<dbReference type="GO" id="GO:0016787">
    <property type="term" value="F:hydrolase activity"/>
    <property type="evidence" value="ECO:0007669"/>
    <property type="project" value="UniProtKB-KW"/>
</dbReference>
<dbReference type="InterPro" id="IPR000917">
    <property type="entry name" value="Sulfatase_N"/>
</dbReference>
<dbReference type="Proteomes" id="UP000199595">
    <property type="component" value="Unassembled WGS sequence"/>
</dbReference>
<dbReference type="SUPFAM" id="SSF53649">
    <property type="entry name" value="Alkaline phosphatase-like"/>
    <property type="match status" value="1"/>
</dbReference>
<evidence type="ECO:0000256" key="4">
    <source>
        <dbReference type="ARBA" id="ARBA00023180"/>
    </source>
</evidence>
<dbReference type="InterPro" id="IPR024607">
    <property type="entry name" value="Sulfatase_CS"/>
</dbReference>
<feature type="domain" description="Sulfatase N-terminal" evidence="6">
    <location>
        <begin position="30"/>
        <end position="408"/>
    </location>
</feature>
<dbReference type="PANTHER" id="PTHR43108">
    <property type="entry name" value="N-ACETYLGLUCOSAMINE-6-SULFATASE FAMILY MEMBER"/>
    <property type="match status" value="1"/>
</dbReference>
<keyword evidence="9" id="KW-1185">Reference proteome</keyword>
<dbReference type="STRING" id="762486.SAMN05444411_11153"/>
<evidence type="ECO:0000256" key="3">
    <source>
        <dbReference type="ARBA" id="ARBA00022801"/>
    </source>
</evidence>
<evidence type="ECO:0000313" key="9">
    <source>
        <dbReference type="Proteomes" id="UP000199595"/>
    </source>
</evidence>
<dbReference type="PROSITE" id="PS00149">
    <property type="entry name" value="SULFATASE_2"/>
    <property type="match status" value="1"/>
</dbReference>
<evidence type="ECO:0000313" key="8">
    <source>
        <dbReference type="EMBL" id="SDX90316.1"/>
    </source>
</evidence>
<name>A0A1H3FH71_9FLAO</name>
<sequence>MINRIFILCFLLAIGTSCSEKAKPETPKQPNIIYIMSDDHTTQGFGIYGSRLASLNPTPTLDKIANEGIIFDNCFVNNSICTPSRAAILSGQHSQANGVLDLEGELPMDHQYLPIEMKKLGYQTAMIGKWHLKLEPNFDYYNVFTKHGQQGSYFDPYMTQTGMHFTEEKDPAYEGKQYKGHSSDIVTDLSIEWLDKKRDKSKPFALFYQFKAPHDDFEYAPRYKDYLEDTFIPEPESLYDNKNNGSIATRGKNGELLSVIGSSVSKRNTIRHKGMRTWNKRSVRNSDPDFDPTTKINDKMTDDEYTSATYQEYLKRYLRCVKGVDDNVARMVEYLKANNLYDNTIIVYTGDQGFMLGEHDYVDKRWMYEEALRMPFFVRYPEKIKAGQRTDAIINNTDFAPTLIEMAGGTPPKEMQGHSFKHILETGQEPEGWQQSTYYRYWMHMAHAHANPAHFGIRTKEYKLIFFYGKYWVDTDKPGAEWNKKSWGNRFTLHTPAAWEFYDLTKDPKEMNNAYKDPAYKDIIANLKEQLVAKRKELNEEDGEKFPHIQKVIDEHWND</sequence>
<gene>
    <name evidence="8" type="ORF">SAMN05444411_11153</name>
</gene>
<dbReference type="Gene3D" id="3.40.720.10">
    <property type="entry name" value="Alkaline Phosphatase, subunit A"/>
    <property type="match status" value="1"/>
</dbReference>
<dbReference type="OrthoDB" id="9815108at2"/>
<dbReference type="CDD" id="cd16031">
    <property type="entry name" value="G6S_like"/>
    <property type="match status" value="1"/>
</dbReference>
<keyword evidence="4" id="KW-0325">Glycoprotein</keyword>
<dbReference type="EMBL" id="FNNJ01000011">
    <property type="protein sequence ID" value="SDX90316.1"/>
    <property type="molecule type" value="Genomic_DNA"/>
</dbReference>
<feature type="signal peptide" evidence="5">
    <location>
        <begin position="1"/>
        <end position="22"/>
    </location>
</feature>